<sequence length="547" mass="61727">MSAQDHLPAENPWLTFVADFEDAVQNNENAAASHFIAISMALPLATFAYIGVELLTVTAFEARDPHELKLPARNIAWFTVVLYCLTTGLIVSNISWKDQNLPGLFGQALTTLTDAEERNKYMAAFPELKTNAAPIIVTIQYGFKFLPGFLNGCLIYSALSCANTALYVAARQLYGMTRSITVTGQSGPLRRFLAWTSGVEFRTRSPWPALIISVVVLYWLPFIRLHEDTAFLQTFQDVIVNISSVSAVLVWCSQCVAYFMFYHWRSIHLEEIESRRRYESLTDPDKSGWFRILQPGLAYIGAISTFLIVFFFNTASLWNGKKIAVKATSTFISPFMLLLIWALKKFTRPRRQWRFFVDLTDWSEFERRIQRLDELIYPGEGPSVRSREEMQETILTANIDHDPISRPSSTEKQPEAYTRSDLRLATNIADHRRGHSVSPVQNMSRPNSEVEAVAGGRSGDTSGAHSPYARSSLTMRMLQAGAVHEVDGGVVRSTSPPQEWEQRVAPNGRVYYVNHVSQESTWTPPEGFDGQRMDLAINPHTSHTYSS</sequence>
<evidence type="ECO:0000256" key="2">
    <source>
        <dbReference type="ARBA" id="ARBA00022448"/>
    </source>
</evidence>
<dbReference type="Gene3D" id="2.20.70.10">
    <property type="match status" value="1"/>
</dbReference>
<dbReference type="OrthoDB" id="3900342at2759"/>
<dbReference type="GeneID" id="25297104"/>
<keyword evidence="10" id="KW-1185">Reference proteome</keyword>
<reference evidence="9 10" key="1">
    <citation type="submission" date="2015-01" db="EMBL/GenBank/DDBJ databases">
        <title>The Genome Sequence of Rhinocladiella mackenzie CBS 650.93.</title>
        <authorList>
            <consortium name="The Broad Institute Genomics Platform"/>
            <person name="Cuomo C."/>
            <person name="de Hoog S."/>
            <person name="Gorbushina A."/>
            <person name="Stielow B."/>
            <person name="Teixiera M."/>
            <person name="Abouelleil A."/>
            <person name="Chapman S.B."/>
            <person name="Priest M."/>
            <person name="Young S.K."/>
            <person name="Wortman J."/>
            <person name="Nusbaum C."/>
            <person name="Birren B."/>
        </authorList>
    </citation>
    <scope>NUCLEOTIDE SEQUENCE [LARGE SCALE GENOMIC DNA]</scope>
    <source>
        <strain evidence="9 10">CBS 650.93</strain>
    </source>
</reference>
<dbReference type="InterPro" id="IPR001202">
    <property type="entry name" value="WW_dom"/>
</dbReference>
<protein>
    <recommendedName>
        <fullName evidence="8">WW domain-containing protein</fullName>
    </recommendedName>
</protein>
<evidence type="ECO:0000256" key="1">
    <source>
        <dbReference type="ARBA" id="ARBA00004141"/>
    </source>
</evidence>
<dbReference type="HOGENOM" id="CLU_497955_0_0_1"/>
<dbReference type="SUPFAM" id="SSF51045">
    <property type="entry name" value="WW domain"/>
    <property type="match status" value="1"/>
</dbReference>
<proteinExistence type="predicted"/>
<dbReference type="AlphaFoldDB" id="A0A0D2GSG6"/>
<feature type="transmembrane region" description="Helical" evidence="7">
    <location>
        <begin position="149"/>
        <end position="170"/>
    </location>
</feature>
<name>A0A0D2GSG6_9EURO</name>
<dbReference type="Pfam" id="PF00397">
    <property type="entry name" value="WW"/>
    <property type="match status" value="1"/>
</dbReference>
<feature type="region of interest" description="Disordered" evidence="6">
    <location>
        <begin position="399"/>
        <end position="419"/>
    </location>
</feature>
<keyword evidence="4 7" id="KW-1133">Transmembrane helix</keyword>
<dbReference type="Proteomes" id="UP000053617">
    <property type="component" value="Unassembled WGS sequence"/>
</dbReference>
<feature type="transmembrane region" description="Helical" evidence="7">
    <location>
        <begin position="35"/>
        <end position="55"/>
    </location>
</feature>
<dbReference type="PANTHER" id="PTHR43495:SF5">
    <property type="entry name" value="GAMMA-AMINOBUTYRIC ACID PERMEASE"/>
    <property type="match status" value="1"/>
</dbReference>
<gene>
    <name evidence="9" type="ORF">Z518_09033</name>
</gene>
<dbReference type="GO" id="GO:0016020">
    <property type="term" value="C:membrane"/>
    <property type="evidence" value="ECO:0007669"/>
    <property type="project" value="UniProtKB-SubCell"/>
</dbReference>
<feature type="transmembrane region" description="Helical" evidence="7">
    <location>
        <begin position="296"/>
        <end position="317"/>
    </location>
</feature>
<feature type="transmembrane region" description="Helical" evidence="7">
    <location>
        <begin position="207"/>
        <end position="226"/>
    </location>
</feature>
<feature type="transmembrane region" description="Helical" evidence="7">
    <location>
        <begin position="75"/>
        <end position="96"/>
    </location>
</feature>
<dbReference type="EMBL" id="KN847481">
    <property type="protein sequence ID" value="KIX01308.1"/>
    <property type="molecule type" value="Genomic_DNA"/>
</dbReference>
<dbReference type="PROSITE" id="PS01159">
    <property type="entry name" value="WW_DOMAIN_1"/>
    <property type="match status" value="1"/>
</dbReference>
<accession>A0A0D2GSG6</accession>
<keyword evidence="5 7" id="KW-0472">Membrane</keyword>
<dbReference type="PROSITE" id="PS50020">
    <property type="entry name" value="WW_DOMAIN_2"/>
    <property type="match status" value="1"/>
</dbReference>
<dbReference type="RefSeq" id="XP_013268444.1">
    <property type="nucleotide sequence ID" value="XM_013412990.1"/>
</dbReference>
<dbReference type="PANTHER" id="PTHR43495">
    <property type="entry name" value="GABA PERMEASE"/>
    <property type="match status" value="1"/>
</dbReference>
<dbReference type="InterPro" id="IPR004841">
    <property type="entry name" value="AA-permease/SLC12A_dom"/>
</dbReference>
<evidence type="ECO:0000313" key="10">
    <source>
        <dbReference type="Proteomes" id="UP000053617"/>
    </source>
</evidence>
<dbReference type="GO" id="GO:0055085">
    <property type="term" value="P:transmembrane transport"/>
    <property type="evidence" value="ECO:0007669"/>
    <property type="project" value="InterPro"/>
</dbReference>
<dbReference type="Pfam" id="PF00324">
    <property type="entry name" value="AA_permease"/>
    <property type="match status" value="1"/>
</dbReference>
<dbReference type="CDD" id="cd00201">
    <property type="entry name" value="WW"/>
    <property type="match status" value="1"/>
</dbReference>
<evidence type="ECO:0000313" key="9">
    <source>
        <dbReference type="EMBL" id="KIX01308.1"/>
    </source>
</evidence>
<evidence type="ECO:0000256" key="5">
    <source>
        <dbReference type="ARBA" id="ARBA00023136"/>
    </source>
</evidence>
<feature type="transmembrane region" description="Helical" evidence="7">
    <location>
        <begin position="238"/>
        <end position="261"/>
    </location>
</feature>
<evidence type="ECO:0000256" key="6">
    <source>
        <dbReference type="SAM" id="MobiDB-lite"/>
    </source>
</evidence>
<evidence type="ECO:0000256" key="7">
    <source>
        <dbReference type="SAM" id="Phobius"/>
    </source>
</evidence>
<evidence type="ECO:0000256" key="4">
    <source>
        <dbReference type="ARBA" id="ARBA00022989"/>
    </source>
</evidence>
<comment type="subcellular location">
    <subcellularLocation>
        <location evidence="1">Membrane</location>
        <topology evidence="1">Multi-pass membrane protein</topology>
    </subcellularLocation>
</comment>
<dbReference type="Gene3D" id="1.20.1740.10">
    <property type="entry name" value="Amino acid/polyamine transporter I"/>
    <property type="match status" value="1"/>
</dbReference>
<dbReference type="STRING" id="1442369.A0A0D2GSG6"/>
<keyword evidence="2" id="KW-0813">Transport</keyword>
<keyword evidence="3 7" id="KW-0812">Transmembrane</keyword>
<evidence type="ECO:0000259" key="8">
    <source>
        <dbReference type="PROSITE" id="PS50020"/>
    </source>
</evidence>
<dbReference type="VEuPathDB" id="FungiDB:Z518_09033"/>
<organism evidence="9 10">
    <name type="scientific">Rhinocladiella mackenziei CBS 650.93</name>
    <dbReference type="NCBI Taxonomy" id="1442369"/>
    <lineage>
        <taxon>Eukaryota</taxon>
        <taxon>Fungi</taxon>
        <taxon>Dikarya</taxon>
        <taxon>Ascomycota</taxon>
        <taxon>Pezizomycotina</taxon>
        <taxon>Eurotiomycetes</taxon>
        <taxon>Chaetothyriomycetidae</taxon>
        <taxon>Chaetothyriales</taxon>
        <taxon>Herpotrichiellaceae</taxon>
        <taxon>Rhinocladiella</taxon>
    </lineage>
</organism>
<dbReference type="InterPro" id="IPR036020">
    <property type="entry name" value="WW_dom_sf"/>
</dbReference>
<evidence type="ECO:0000256" key="3">
    <source>
        <dbReference type="ARBA" id="ARBA00022692"/>
    </source>
</evidence>
<feature type="domain" description="WW" evidence="8">
    <location>
        <begin position="494"/>
        <end position="527"/>
    </location>
</feature>
<dbReference type="SMART" id="SM00456">
    <property type="entry name" value="WW"/>
    <property type="match status" value="1"/>
</dbReference>
<feature type="transmembrane region" description="Helical" evidence="7">
    <location>
        <begin position="323"/>
        <end position="343"/>
    </location>
</feature>